<dbReference type="PANTHER" id="PTHR43586:SF21">
    <property type="entry name" value="PYRIDOXAL PHOSPHATE (PLP)-DEPENDENT ASPARTATE AMINOTRANSFERASE SUPERFAMILY"/>
    <property type="match status" value="1"/>
</dbReference>
<comment type="caution">
    <text evidence="2">The sequence shown here is derived from an EMBL/GenBank/DDBJ whole genome shotgun (WGS) entry which is preliminary data.</text>
</comment>
<feature type="domain" description="Aminotransferase class V" evidence="1">
    <location>
        <begin position="24"/>
        <end position="283"/>
    </location>
</feature>
<dbReference type="InterPro" id="IPR000192">
    <property type="entry name" value="Aminotrans_V_dom"/>
</dbReference>
<accession>A0A540VEC9</accession>
<dbReference type="InterPro" id="IPR015421">
    <property type="entry name" value="PyrdxlP-dep_Trfase_major"/>
</dbReference>
<dbReference type="InParanoid" id="A0A540VEC9"/>
<dbReference type="Pfam" id="PF00266">
    <property type="entry name" value="Aminotran_5"/>
    <property type="match status" value="2"/>
</dbReference>
<protein>
    <submittedName>
        <fullName evidence="2">Cysteine desulfurase-like protein</fullName>
    </submittedName>
</protein>
<dbReference type="EMBL" id="VIGC01000016">
    <property type="protein sequence ID" value="TQE95120.1"/>
    <property type="molecule type" value="Genomic_DNA"/>
</dbReference>
<reference evidence="2 3" key="1">
    <citation type="submission" date="2019-06" db="EMBL/GenBank/DDBJ databases">
        <title>Genome sequence of Litorilinea aerophila BAA-2444.</title>
        <authorList>
            <person name="Maclea K.S."/>
            <person name="Maurais E.G."/>
            <person name="Iannazzi L.C."/>
        </authorList>
    </citation>
    <scope>NUCLEOTIDE SEQUENCE [LARGE SCALE GENOMIC DNA]</scope>
    <source>
        <strain evidence="2 3">ATCC BAA-2444</strain>
    </source>
</reference>
<dbReference type="SUPFAM" id="SSF53383">
    <property type="entry name" value="PLP-dependent transferases"/>
    <property type="match status" value="1"/>
</dbReference>
<dbReference type="RefSeq" id="WP_141610611.1">
    <property type="nucleotide sequence ID" value="NZ_VIGC02000016.1"/>
</dbReference>
<dbReference type="NCBIfam" id="TIGR01976">
    <property type="entry name" value="am_tr_V_VC1184"/>
    <property type="match status" value="1"/>
</dbReference>
<dbReference type="OrthoDB" id="9804366at2"/>
<dbReference type="AlphaFoldDB" id="A0A540VEC9"/>
<proteinExistence type="predicted"/>
<organism evidence="2 3">
    <name type="scientific">Litorilinea aerophila</name>
    <dbReference type="NCBI Taxonomy" id="1204385"/>
    <lineage>
        <taxon>Bacteria</taxon>
        <taxon>Bacillati</taxon>
        <taxon>Chloroflexota</taxon>
        <taxon>Caldilineae</taxon>
        <taxon>Caldilineales</taxon>
        <taxon>Caldilineaceae</taxon>
        <taxon>Litorilinea</taxon>
    </lineage>
</organism>
<gene>
    <name evidence="2" type="ORF">FKZ61_13205</name>
</gene>
<dbReference type="InterPro" id="IPR011340">
    <property type="entry name" value="Cys_dSase-rel"/>
</dbReference>
<dbReference type="Gene3D" id="3.90.1150.10">
    <property type="entry name" value="Aspartate Aminotransferase, domain 1"/>
    <property type="match status" value="1"/>
</dbReference>
<keyword evidence="3" id="KW-1185">Reference proteome</keyword>
<evidence type="ECO:0000313" key="3">
    <source>
        <dbReference type="Proteomes" id="UP000317371"/>
    </source>
</evidence>
<dbReference type="InterPro" id="IPR015422">
    <property type="entry name" value="PyrdxlP-dep_Trfase_small"/>
</dbReference>
<dbReference type="PANTHER" id="PTHR43586">
    <property type="entry name" value="CYSTEINE DESULFURASE"/>
    <property type="match status" value="1"/>
</dbReference>
<evidence type="ECO:0000259" key="1">
    <source>
        <dbReference type="Pfam" id="PF00266"/>
    </source>
</evidence>
<dbReference type="InterPro" id="IPR015424">
    <property type="entry name" value="PyrdxlP-dep_Trfase"/>
</dbReference>
<sequence length="413" mass="45514">MFDVQAIRRQFPALQESFDGGPAVFFDNPGGTQVPQQVIDAMVDYLTRRNANTHGAFITSRRTDEVIDRARAAAADLLGAEQDEVIFGPNMTTLTFQLSHALAHEFGPEDEIVVTRLDHDANIMPWVRLAEDRGATVRWADVDVETCTLDMDGLQALITPRTKLVAIGYASNATGTINDVQTVIQWARAAGAYTFVDAVQYAPHGLIDVKALDCDFLACSAYKFFGPHVGILYGKREHLERLPAYRVRPAGDLPPGKWETGTQNHEGLAGVAAAIDYLADLGARYGNVAPDAGRREKLRAAWSVIGPYERMLMERLLDGLSLVSGVRIYGITSRFEWDRRLATVAIRKEGRTPQELAAALAAENIFVWDGNFYALALSERLGVEPSGGLLRIGLVHYNTLDEIDRCLRALERA</sequence>
<dbReference type="Gene3D" id="3.40.640.10">
    <property type="entry name" value="Type I PLP-dependent aspartate aminotransferase-like (Major domain)"/>
    <property type="match status" value="1"/>
</dbReference>
<dbReference type="Proteomes" id="UP000317371">
    <property type="component" value="Unassembled WGS sequence"/>
</dbReference>
<feature type="domain" description="Aminotransferase class V" evidence="1">
    <location>
        <begin position="308"/>
        <end position="405"/>
    </location>
</feature>
<evidence type="ECO:0000313" key="2">
    <source>
        <dbReference type="EMBL" id="TQE95120.1"/>
    </source>
</evidence>
<name>A0A540VEC9_9CHLR</name>